<dbReference type="InterPro" id="IPR025287">
    <property type="entry name" value="WAK_GUB"/>
</dbReference>
<dbReference type="Pfam" id="PF13639">
    <property type="entry name" value="zf-RING_2"/>
    <property type="match status" value="1"/>
</dbReference>
<evidence type="ECO:0000259" key="17">
    <source>
        <dbReference type="PROSITE" id="PS50089"/>
    </source>
</evidence>
<evidence type="ECO:0000256" key="13">
    <source>
        <dbReference type="ARBA" id="ARBA00023136"/>
    </source>
</evidence>
<evidence type="ECO:0000256" key="15">
    <source>
        <dbReference type="PROSITE-ProRule" id="PRU00175"/>
    </source>
</evidence>
<evidence type="ECO:0000256" key="14">
    <source>
        <dbReference type="ARBA" id="ARBA00024209"/>
    </source>
</evidence>
<name>A0A9Q0FDZ6_9ROSI</name>
<dbReference type="GO" id="GO:0008270">
    <property type="term" value="F:zinc ion binding"/>
    <property type="evidence" value="ECO:0007669"/>
    <property type="project" value="UniProtKB-KW"/>
</dbReference>
<dbReference type="Pfam" id="PF13947">
    <property type="entry name" value="GUB_WAK_bind"/>
    <property type="match status" value="1"/>
</dbReference>
<dbReference type="InterPro" id="IPR046948">
    <property type="entry name" value="ATL20-22-like"/>
</dbReference>
<feature type="signal peptide" evidence="16">
    <location>
        <begin position="1"/>
        <end position="19"/>
    </location>
</feature>
<evidence type="ECO:0000256" key="1">
    <source>
        <dbReference type="ARBA" id="ARBA00000900"/>
    </source>
</evidence>
<organism evidence="18 19">
    <name type="scientific">Turnera subulata</name>
    <dbReference type="NCBI Taxonomy" id="218843"/>
    <lineage>
        <taxon>Eukaryota</taxon>
        <taxon>Viridiplantae</taxon>
        <taxon>Streptophyta</taxon>
        <taxon>Embryophyta</taxon>
        <taxon>Tracheophyta</taxon>
        <taxon>Spermatophyta</taxon>
        <taxon>Magnoliopsida</taxon>
        <taxon>eudicotyledons</taxon>
        <taxon>Gunneridae</taxon>
        <taxon>Pentapetalae</taxon>
        <taxon>rosids</taxon>
        <taxon>fabids</taxon>
        <taxon>Malpighiales</taxon>
        <taxon>Passifloraceae</taxon>
        <taxon>Turnera</taxon>
    </lineage>
</organism>
<feature type="chain" id="PRO_5040178105" description="RING-type E3 ubiquitin transferase" evidence="16">
    <location>
        <begin position="20"/>
        <end position="535"/>
    </location>
</feature>
<evidence type="ECO:0000256" key="2">
    <source>
        <dbReference type="ARBA" id="ARBA00004167"/>
    </source>
</evidence>
<comment type="similarity">
    <text evidence="14">Belongs to the RING-type zinc finger family. ATL subfamily.</text>
</comment>
<evidence type="ECO:0000256" key="9">
    <source>
        <dbReference type="ARBA" id="ARBA00022771"/>
    </source>
</evidence>
<evidence type="ECO:0000256" key="4">
    <source>
        <dbReference type="ARBA" id="ARBA00012483"/>
    </source>
</evidence>
<keyword evidence="6" id="KW-0812">Transmembrane</keyword>
<evidence type="ECO:0000256" key="16">
    <source>
        <dbReference type="SAM" id="SignalP"/>
    </source>
</evidence>
<feature type="domain" description="RING-type" evidence="17">
    <location>
        <begin position="485"/>
        <end position="527"/>
    </location>
</feature>
<reference evidence="18" key="2">
    <citation type="journal article" date="2023" name="Plants (Basel)">
        <title>Annotation of the Turnera subulata (Passifloraceae) Draft Genome Reveals the S-Locus Evolved after the Divergence of Turneroideae from Passifloroideae in a Stepwise Manner.</title>
        <authorList>
            <person name="Henning P.M."/>
            <person name="Roalson E.H."/>
            <person name="Mir W."/>
            <person name="McCubbin A.G."/>
            <person name="Shore J.S."/>
        </authorList>
    </citation>
    <scope>NUCLEOTIDE SEQUENCE</scope>
    <source>
        <strain evidence="18">F60SS</strain>
    </source>
</reference>
<dbReference type="EC" id="2.3.2.27" evidence="4"/>
<keyword evidence="12" id="KW-1133">Transmembrane helix</keyword>
<dbReference type="Gene3D" id="3.30.40.10">
    <property type="entry name" value="Zinc/RING finger domain, C3HC4 (zinc finger)"/>
    <property type="match status" value="1"/>
</dbReference>
<dbReference type="PROSITE" id="PS50089">
    <property type="entry name" value="ZF_RING_2"/>
    <property type="match status" value="1"/>
</dbReference>
<keyword evidence="11" id="KW-0862">Zinc</keyword>
<dbReference type="GO" id="GO:0030247">
    <property type="term" value="F:polysaccharide binding"/>
    <property type="evidence" value="ECO:0007669"/>
    <property type="project" value="InterPro"/>
</dbReference>
<keyword evidence="13" id="KW-0472">Membrane</keyword>
<dbReference type="AlphaFoldDB" id="A0A9Q0FDZ6"/>
<dbReference type="InterPro" id="IPR001841">
    <property type="entry name" value="Znf_RING"/>
</dbReference>
<dbReference type="EMBL" id="JAKUCV010006036">
    <property type="protein sequence ID" value="KAJ4828950.1"/>
    <property type="molecule type" value="Genomic_DNA"/>
</dbReference>
<sequence length="535" mass="58601">MKLEVISLLVILHFIRLAADSCSNTKCRSDGVAVRFPFYLEGNQSQSCGHPGFDLRCNDQGFTVLELPDSGNFLVRSINYRTQQIQLYDSEDCLASRLLNFNLSGSPFLTASYFNYTFLSCTSQFVNSRFTYIACLSNTTTSVIATSSMSLVNSLSSLCQIVTTFPVPASWKVNRDEGFTSQLNKDLKLAWDSPDCIKCEQATVADPPLTKTNLILSGPMAHVSDIKVIGTDTTLDLSQKAEKAASPQPIITVIGLDKCTNESYKKRASDYQDAMIAPVPFAYRSIAARRQSDVYQNATTASMLIASMSGCVQLYDAEGCLARRLLISFNLSGSPFVAASYINYTFLGCPPQFINSRFNYIGCLSNSTTSVIATSSVNLVNSLSSTCQVITTLPVPASWKVNQDEGFTSQLEKDLQLAWYSPNCMECEVEGIRSVRADAADTTTAAVSPQPDIAIMGLDESTIASYKKVVLGESKRLPGHNDSICAICLSEYSSNETVRCIPECEHCFHADCIDEWLRVNRACPVCRNLPAHVST</sequence>
<protein>
    <recommendedName>
        <fullName evidence="4">RING-type E3 ubiquitin transferase</fullName>
        <ecNumber evidence="4">2.3.2.27</ecNumber>
    </recommendedName>
</protein>
<keyword evidence="9 15" id="KW-0863">Zinc-finger</keyword>
<keyword evidence="10" id="KW-0833">Ubl conjugation pathway</keyword>
<evidence type="ECO:0000256" key="12">
    <source>
        <dbReference type="ARBA" id="ARBA00022989"/>
    </source>
</evidence>
<dbReference type="CDD" id="cd16461">
    <property type="entry name" value="RING-H2_EL5-like"/>
    <property type="match status" value="1"/>
</dbReference>
<dbReference type="PANTHER" id="PTHR46279">
    <property type="entry name" value="RING/U-BOX SUPERFAMILY PROTEIN"/>
    <property type="match status" value="1"/>
</dbReference>
<evidence type="ECO:0000256" key="6">
    <source>
        <dbReference type="ARBA" id="ARBA00022692"/>
    </source>
</evidence>
<evidence type="ECO:0000256" key="7">
    <source>
        <dbReference type="ARBA" id="ARBA00022723"/>
    </source>
</evidence>
<accession>A0A9Q0FDZ6</accession>
<evidence type="ECO:0000256" key="10">
    <source>
        <dbReference type="ARBA" id="ARBA00022786"/>
    </source>
</evidence>
<comment type="pathway">
    <text evidence="3">Protein modification; protein ubiquitination.</text>
</comment>
<evidence type="ECO:0000313" key="19">
    <source>
        <dbReference type="Proteomes" id="UP001141552"/>
    </source>
</evidence>
<proteinExistence type="inferred from homology"/>
<dbReference type="GO" id="GO:0016020">
    <property type="term" value="C:membrane"/>
    <property type="evidence" value="ECO:0007669"/>
    <property type="project" value="UniProtKB-SubCell"/>
</dbReference>
<comment type="catalytic activity">
    <reaction evidence="1">
        <text>S-ubiquitinyl-[E2 ubiquitin-conjugating enzyme]-L-cysteine + [acceptor protein]-L-lysine = [E2 ubiquitin-conjugating enzyme]-L-cysteine + N(6)-ubiquitinyl-[acceptor protein]-L-lysine.</text>
        <dbReference type="EC" id="2.3.2.27"/>
    </reaction>
</comment>
<keyword evidence="7" id="KW-0479">Metal-binding</keyword>
<keyword evidence="5" id="KW-0808">Transferase</keyword>
<evidence type="ECO:0000256" key="3">
    <source>
        <dbReference type="ARBA" id="ARBA00004906"/>
    </source>
</evidence>
<dbReference type="PANTHER" id="PTHR46279:SF2">
    <property type="entry name" value="RING-H2 FINGER PROTEIN ATL21A-RELATED"/>
    <property type="match status" value="1"/>
</dbReference>
<dbReference type="SMART" id="SM00184">
    <property type="entry name" value="RING"/>
    <property type="match status" value="1"/>
</dbReference>
<evidence type="ECO:0000256" key="5">
    <source>
        <dbReference type="ARBA" id="ARBA00022679"/>
    </source>
</evidence>
<evidence type="ECO:0000313" key="18">
    <source>
        <dbReference type="EMBL" id="KAJ4828950.1"/>
    </source>
</evidence>
<dbReference type="OrthoDB" id="8062037at2759"/>
<evidence type="ECO:0000256" key="11">
    <source>
        <dbReference type="ARBA" id="ARBA00022833"/>
    </source>
</evidence>
<keyword evidence="19" id="KW-1185">Reference proteome</keyword>
<evidence type="ECO:0000256" key="8">
    <source>
        <dbReference type="ARBA" id="ARBA00022729"/>
    </source>
</evidence>
<comment type="subcellular location">
    <subcellularLocation>
        <location evidence="2">Membrane</location>
        <topology evidence="2">Single-pass membrane protein</topology>
    </subcellularLocation>
</comment>
<keyword evidence="8 16" id="KW-0732">Signal</keyword>
<dbReference type="SUPFAM" id="SSF57850">
    <property type="entry name" value="RING/U-box"/>
    <property type="match status" value="1"/>
</dbReference>
<comment type="caution">
    <text evidence="18">The sequence shown here is derived from an EMBL/GenBank/DDBJ whole genome shotgun (WGS) entry which is preliminary data.</text>
</comment>
<dbReference type="GO" id="GO:0061630">
    <property type="term" value="F:ubiquitin protein ligase activity"/>
    <property type="evidence" value="ECO:0007669"/>
    <property type="project" value="UniProtKB-EC"/>
</dbReference>
<gene>
    <name evidence="18" type="ORF">Tsubulata_028373</name>
</gene>
<dbReference type="InterPro" id="IPR013083">
    <property type="entry name" value="Znf_RING/FYVE/PHD"/>
</dbReference>
<reference evidence="18" key="1">
    <citation type="submission" date="2022-02" db="EMBL/GenBank/DDBJ databases">
        <authorList>
            <person name="Henning P.M."/>
            <person name="McCubbin A.G."/>
            <person name="Shore J.S."/>
        </authorList>
    </citation>
    <scope>NUCLEOTIDE SEQUENCE</scope>
    <source>
        <strain evidence="18">F60SS</strain>
        <tissue evidence="18">Leaves</tissue>
    </source>
</reference>
<dbReference type="Proteomes" id="UP001141552">
    <property type="component" value="Unassembled WGS sequence"/>
</dbReference>